<dbReference type="InterPro" id="IPR003362">
    <property type="entry name" value="Bact_transf"/>
</dbReference>
<evidence type="ECO:0000259" key="8">
    <source>
        <dbReference type="Pfam" id="PF02397"/>
    </source>
</evidence>
<reference evidence="9 10" key="1">
    <citation type="submission" date="2020-08" db="EMBL/GenBank/DDBJ databases">
        <title>Genomic Encyclopedia of Type Strains, Phase IV (KMG-V): Genome sequencing to study the core and pangenomes of soil and plant-associated prokaryotes.</title>
        <authorList>
            <person name="Whitman W."/>
        </authorList>
    </citation>
    <scope>NUCLEOTIDE SEQUENCE [LARGE SCALE GENOMIC DNA]</scope>
    <source>
        <strain evidence="9 10">X5P2</strain>
    </source>
</reference>
<evidence type="ECO:0000256" key="6">
    <source>
        <dbReference type="ARBA" id="ARBA00023136"/>
    </source>
</evidence>
<dbReference type="SUPFAM" id="SSF51735">
    <property type="entry name" value="NAD(P)-binding Rossmann-fold domains"/>
    <property type="match status" value="1"/>
</dbReference>
<dbReference type="EMBL" id="JACHEB010000017">
    <property type="protein sequence ID" value="MBB5331670.1"/>
    <property type="molecule type" value="Genomic_DNA"/>
</dbReference>
<protein>
    <submittedName>
        <fullName evidence="9">Exopolysaccharide biosynthesis polyprenyl glycosylphosphotransferase</fullName>
    </submittedName>
</protein>
<feature type="transmembrane region" description="Helical" evidence="7">
    <location>
        <begin position="149"/>
        <end position="171"/>
    </location>
</feature>
<keyword evidence="3" id="KW-0808">Transferase</keyword>
<gene>
    <name evidence="9" type="ORF">HDF14_005319</name>
</gene>
<evidence type="ECO:0000313" key="9">
    <source>
        <dbReference type="EMBL" id="MBB5331670.1"/>
    </source>
</evidence>
<dbReference type="Pfam" id="PF13727">
    <property type="entry name" value="CoA_binding_3"/>
    <property type="match status" value="1"/>
</dbReference>
<keyword evidence="10" id="KW-1185">Reference proteome</keyword>
<dbReference type="AlphaFoldDB" id="A0A9X0QJW8"/>
<evidence type="ECO:0000256" key="4">
    <source>
        <dbReference type="ARBA" id="ARBA00022692"/>
    </source>
</evidence>
<dbReference type="GO" id="GO:0016020">
    <property type="term" value="C:membrane"/>
    <property type="evidence" value="ECO:0007669"/>
    <property type="project" value="UniProtKB-SubCell"/>
</dbReference>
<keyword evidence="6 7" id="KW-0472">Membrane</keyword>
<name>A0A9X0QJW8_9BACT</name>
<dbReference type="InterPro" id="IPR036291">
    <property type="entry name" value="NAD(P)-bd_dom_sf"/>
</dbReference>
<feature type="domain" description="Bacterial sugar transferase" evidence="8">
    <location>
        <begin position="317"/>
        <end position="504"/>
    </location>
</feature>
<proteinExistence type="inferred from homology"/>
<dbReference type="InterPro" id="IPR017475">
    <property type="entry name" value="EPS_sugar_tfrase"/>
</dbReference>
<dbReference type="Pfam" id="PF02397">
    <property type="entry name" value="Bac_transf"/>
    <property type="match status" value="1"/>
</dbReference>
<dbReference type="GO" id="GO:0016780">
    <property type="term" value="F:phosphotransferase activity, for other substituted phosphate groups"/>
    <property type="evidence" value="ECO:0007669"/>
    <property type="project" value="TreeGrafter"/>
</dbReference>
<feature type="transmembrane region" description="Helical" evidence="7">
    <location>
        <begin position="322"/>
        <end position="343"/>
    </location>
</feature>
<evidence type="ECO:0000313" key="10">
    <source>
        <dbReference type="Proteomes" id="UP000535182"/>
    </source>
</evidence>
<keyword evidence="4 7" id="KW-0812">Transmembrane</keyword>
<dbReference type="Gene3D" id="3.40.50.720">
    <property type="entry name" value="NAD(P)-binding Rossmann-like Domain"/>
    <property type="match status" value="1"/>
</dbReference>
<dbReference type="NCBIfam" id="TIGR03025">
    <property type="entry name" value="EPS_sugtrans"/>
    <property type="match status" value="1"/>
</dbReference>
<keyword evidence="5 7" id="KW-1133">Transmembrane helix</keyword>
<evidence type="ECO:0000256" key="3">
    <source>
        <dbReference type="ARBA" id="ARBA00022679"/>
    </source>
</evidence>
<dbReference type="PANTHER" id="PTHR30576">
    <property type="entry name" value="COLANIC BIOSYNTHESIS UDP-GLUCOSE LIPID CARRIER TRANSFERASE"/>
    <property type="match status" value="1"/>
</dbReference>
<dbReference type="PANTHER" id="PTHR30576:SF10">
    <property type="entry name" value="SLL5057 PROTEIN"/>
    <property type="match status" value="1"/>
</dbReference>
<organism evidence="9 10">
    <name type="scientific">Tunturiibacter gelidiferens</name>
    <dbReference type="NCBI Taxonomy" id="3069689"/>
    <lineage>
        <taxon>Bacteria</taxon>
        <taxon>Pseudomonadati</taxon>
        <taxon>Acidobacteriota</taxon>
        <taxon>Terriglobia</taxon>
        <taxon>Terriglobales</taxon>
        <taxon>Acidobacteriaceae</taxon>
        <taxon>Tunturiibacter</taxon>
    </lineage>
</organism>
<evidence type="ECO:0000256" key="1">
    <source>
        <dbReference type="ARBA" id="ARBA00004141"/>
    </source>
</evidence>
<dbReference type="Proteomes" id="UP000535182">
    <property type="component" value="Unassembled WGS sequence"/>
</dbReference>
<sequence length="509" mass="57362">MSLDHFVGPAQFVQEPVISNRPNATDRDGPVILTSLPVQSIPYFARVAVDLITIAIVGLIGLHIQTLSDLQMANGSIALAEIIHFHSILYVAYVTWFATCLIFFMQTAGLYVHTMSHSGMDEQRRTLQATLTAGFVLCGTAYLSHGEVISRQAILVFVLGAALMLSFRRALWRRMAYRRYREDIDTRNILIVGTGEVAQQLRTHLKSLKHLGFRFKGFVSLSEAEAKHYNSELIGDICDCLSLAKLHFVDEIFISVPAERELVIDLVQRAREVGIDVRIVPDLYTGLARKVPVEFVGQIPTLRLHCNELDFGSVLLKRALDLSLTSLALLMLMPLFLVIALAIRLDSPGPILYRSERIGRKGRTFTFYKFRTMVKNADALKATMEHRNERDSVLFKITDDPRVTRVGGILRKYSMDEIPQFLNVLFGDMSLVGPRPPLSAEVEKYELSHLRRLEVLPGMTGLWQVEGRQNPSFESYISLDTAYVENWSIWLDLKILLRTVNVVVQGTGT</sequence>
<comment type="subcellular location">
    <subcellularLocation>
        <location evidence="1">Membrane</location>
        <topology evidence="1">Multi-pass membrane protein</topology>
    </subcellularLocation>
</comment>
<evidence type="ECO:0000256" key="5">
    <source>
        <dbReference type="ARBA" id="ARBA00022989"/>
    </source>
</evidence>
<evidence type="ECO:0000256" key="2">
    <source>
        <dbReference type="ARBA" id="ARBA00006464"/>
    </source>
</evidence>
<evidence type="ECO:0000256" key="7">
    <source>
        <dbReference type="SAM" id="Phobius"/>
    </source>
</evidence>
<comment type="caution">
    <text evidence="9">The sequence shown here is derived from an EMBL/GenBank/DDBJ whole genome shotgun (WGS) entry which is preliminary data.</text>
</comment>
<accession>A0A9X0QJW8</accession>
<comment type="similarity">
    <text evidence="2">Belongs to the bacterial sugar transferase family.</text>
</comment>
<dbReference type="RefSeq" id="WP_260698579.1">
    <property type="nucleotide sequence ID" value="NZ_JACHEB010000017.1"/>
</dbReference>
<feature type="transmembrane region" description="Helical" evidence="7">
    <location>
        <begin position="43"/>
        <end position="62"/>
    </location>
</feature>
<feature type="transmembrane region" description="Helical" evidence="7">
    <location>
        <begin position="82"/>
        <end position="105"/>
    </location>
</feature>